<evidence type="ECO:0000313" key="3">
    <source>
        <dbReference type="Proteomes" id="UP000297872"/>
    </source>
</evidence>
<accession>A0A4Y8VV93</accession>
<evidence type="ECO:0000256" key="1">
    <source>
        <dbReference type="SAM" id="SignalP"/>
    </source>
</evidence>
<proteinExistence type="predicted"/>
<dbReference type="InterPro" id="IPR027828">
    <property type="entry name" value="DUF4465"/>
</dbReference>
<organism evidence="2 3">
    <name type="scientific">Segatella hominis</name>
    <dbReference type="NCBI Taxonomy" id="2518605"/>
    <lineage>
        <taxon>Bacteria</taxon>
        <taxon>Pseudomonadati</taxon>
        <taxon>Bacteroidota</taxon>
        <taxon>Bacteroidia</taxon>
        <taxon>Bacteroidales</taxon>
        <taxon>Prevotellaceae</taxon>
        <taxon>Segatella</taxon>
    </lineage>
</organism>
<sequence length="272" mass="30272">MKKIIFSMLVLFGGLMASCSDDMDLVIPHADNITFSELEIPTRFSHVIPDNGFSVAGMNFNTVKAGKQLAGGFCYSNRSLRSFTWGGDETAVDSMRYSVWSTKPNNTGTYLVCHINGDDAYFTLDKPKKIEYILVSNTTWDYLAMTCGDTYGTAEKPMQNPNIPSKPKGIWHTYVEGGVKKFGENDYFIVTAKGYLAGSETGSVSFDLACKKGHNADHPTWDYVVADWMKMDLTALGTVDKVVFYLDSSDKDENGKMRTPAWFCLDGFQFAK</sequence>
<dbReference type="RefSeq" id="WP_134842576.1">
    <property type="nucleotide sequence ID" value="NZ_SGVY01000003.1"/>
</dbReference>
<comment type="caution">
    <text evidence="2">The sequence shown here is derived from an EMBL/GenBank/DDBJ whole genome shotgun (WGS) entry which is preliminary data.</text>
</comment>
<evidence type="ECO:0000313" key="2">
    <source>
        <dbReference type="EMBL" id="TFH84357.1"/>
    </source>
</evidence>
<dbReference type="Pfam" id="PF14717">
    <property type="entry name" value="DUF4465"/>
    <property type="match status" value="1"/>
</dbReference>
<feature type="signal peptide" evidence="1">
    <location>
        <begin position="1"/>
        <end position="17"/>
    </location>
</feature>
<dbReference type="EMBL" id="SGVY01000003">
    <property type="protein sequence ID" value="TFH84357.1"/>
    <property type="molecule type" value="Genomic_DNA"/>
</dbReference>
<dbReference type="OrthoDB" id="975232at2"/>
<keyword evidence="1" id="KW-0732">Signal</keyword>
<feature type="chain" id="PRO_5021378295" evidence="1">
    <location>
        <begin position="18"/>
        <end position="272"/>
    </location>
</feature>
<dbReference type="Gene3D" id="2.60.120.1350">
    <property type="entry name" value="Protein of unknown function DUF4465"/>
    <property type="match status" value="1"/>
</dbReference>
<protein>
    <submittedName>
        <fullName evidence="2">DUF4465 domain-containing protein</fullName>
    </submittedName>
</protein>
<reference evidence="2 3" key="1">
    <citation type="submission" date="2019-02" db="EMBL/GenBank/DDBJ databases">
        <title>Draft Genome Sequence of the Prevotella sp. BCRC 81118, Isolated from Human Feces.</title>
        <authorList>
            <person name="Huang C.-H."/>
        </authorList>
    </citation>
    <scope>NUCLEOTIDE SEQUENCE [LARGE SCALE GENOMIC DNA]</scope>
    <source>
        <strain evidence="2 3">BCRC 81118</strain>
    </source>
</reference>
<keyword evidence="3" id="KW-1185">Reference proteome</keyword>
<dbReference type="GeneID" id="302994049"/>
<dbReference type="Proteomes" id="UP000297872">
    <property type="component" value="Unassembled WGS sequence"/>
</dbReference>
<dbReference type="AlphaFoldDB" id="A0A4Y8VV93"/>
<name>A0A4Y8VV93_9BACT</name>
<gene>
    <name evidence="2" type="ORF">EXN75_01905</name>
</gene>
<dbReference type="PROSITE" id="PS51257">
    <property type="entry name" value="PROKAR_LIPOPROTEIN"/>
    <property type="match status" value="1"/>
</dbReference>